<dbReference type="Proteomes" id="UP000887458">
    <property type="component" value="Unassembled WGS sequence"/>
</dbReference>
<reference evidence="1 2" key="2">
    <citation type="journal article" date="2022" name="Mol. Biol. Evol.">
        <title>Comparative Genomics Reveals Insights into the Divergent Evolution of Astigmatic Mites and Household Pest Adaptations.</title>
        <authorList>
            <person name="Xiong Q."/>
            <person name="Wan A.T."/>
            <person name="Liu X."/>
            <person name="Fung C.S."/>
            <person name="Xiao X."/>
            <person name="Malainual N."/>
            <person name="Hou J."/>
            <person name="Wang L."/>
            <person name="Wang M."/>
            <person name="Yang K.Y."/>
            <person name="Cui Y."/>
            <person name="Leung E.L."/>
            <person name="Nong W."/>
            <person name="Shin S.K."/>
            <person name="Au S.W."/>
            <person name="Jeong K.Y."/>
            <person name="Chew F.T."/>
            <person name="Hui J.H."/>
            <person name="Leung T.F."/>
            <person name="Tungtrongchitr A."/>
            <person name="Zhong N."/>
            <person name="Liu Z."/>
            <person name="Tsui S.K."/>
        </authorList>
    </citation>
    <scope>NUCLEOTIDE SEQUENCE [LARGE SCALE GENOMIC DNA]</scope>
    <source>
        <tissue evidence="1">Whole mite body</tissue>
    </source>
</reference>
<organism evidence="1 2">
    <name type="scientific">Dermatophagoides pteronyssinus</name>
    <name type="common">European house dust mite</name>
    <dbReference type="NCBI Taxonomy" id="6956"/>
    <lineage>
        <taxon>Eukaryota</taxon>
        <taxon>Metazoa</taxon>
        <taxon>Ecdysozoa</taxon>
        <taxon>Arthropoda</taxon>
        <taxon>Chelicerata</taxon>
        <taxon>Arachnida</taxon>
        <taxon>Acari</taxon>
        <taxon>Acariformes</taxon>
        <taxon>Sarcoptiformes</taxon>
        <taxon>Astigmata</taxon>
        <taxon>Psoroptidia</taxon>
        <taxon>Analgoidea</taxon>
        <taxon>Pyroglyphidae</taxon>
        <taxon>Dermatophagoidinae</taxon>
        <taxon>Dermatophagoides</taxon>
    </lineage>
</organism>
<accession>A0ABQ8IUV2</accession>
<reference evidence="1 2" key="1">
    <citation type="journal article" date="2018" name="J. Allergy Clin. Immunol.">
        <title>High-quality assembly of Dermatophagoides pteronyssinus genome and transcriptome reveals a wide range of novel allergens.</title>
        <authorList>
            <person name="Liu X.Y."/>
            <person name="Yang K.Y."/>
            <person name="Wang M.Q."/>
            <person name="Kwok J.S."/>
            <person name="Zeng X."/>
            <person name="Yang Z."/>
            <person name="Xiao X.J."/>
            <person name="Lau C.P."/>
            <person name="Li Y."/>
            <person name="Huang Z.M."/>
            <person name="Ba J.G."/>
            <person name="Yim A.K."/>
            <person name="Ouyang C.Y."/>
            <person name="Ngai S.M."/>
            <person name="Chan T.F."/>
            <person name="Leung E.L."/>
            <person name="Liu L."/>
            <person name="Liu Z.G."/>
            <person name="Tsui S.K."/>
        </authorList>
    </citation>
    <scope>NUCLEOTIDE SEQUENCE [LARGE SCALE GENOMIC DNA]</scope>
    <source>
        <strain evidence="1">Derp</strain>
    </source>
</reference>
<name>A0ABQ8IUV2_DERPT</name>
<dbReference type="EMBL" id="NJHN03000114">
    <property type="protein sequence ID" value="KAH9414088.1"/>
    <property type="molecule type" value="Genomic_DNA"/>
</dbReference>
<evidence type="ECO:0000313" key="2">
    <source>
        <dbReference type="Proteomes" id="UP000887458"/>
    </source>
</evidence>
<evidence type="ECO:0000313" key="1">
    <source>
        <dbReference type="EMBL" id="KAH9414088.1"/>
    </source>
</evidence>
<sequence length="59" mass="7202">MNAKKEISIVIIFFESGKKLDFLVVLYSFVFQKRYQYHFNYISIKLKNFRLASNTFRKK</sequence>
<keyword evidence="2" id="KW-1185">Reference proteome</keyword>
<protein>
    <submittedName>
        <fullName evidence="1">Uncharacterized protein</fullName>
    </submittedName>
</protein>
<proteinExistence type="predicted"/>
<gene>
    <name evidence="1" type="ORF">DERP_012567</name>
</gene>
<comment type="caution">
    <text evidence="1">The sequence shown here is derived from an EMBL/GenBank/DDBJ whole genome shotgun (WGS) entry which is preliminary data.</text>
</comment>